<evidence type="ECO:0000259" key="1">
    <source>
        <dbReference type="Pfam" id="PF15797"/>
    </source>
</evidence>
<dbReference type="Pfam" id="PF15797">
    <property type="entry name" value="DUF4706"/>
    <property type="match status" value="1"/>
</dbReference>
<gene>
    <name evidence="2" type="ORF">Zmor_013239</name>
</gene>
<sequence length="159" mass="18625">MALEKAAEEYFSKLNSMARRMYVDMQETKGAYEDLWHTISEKEQKEILSESIITPEALLKYKQNEIQTNMTEYAVKLIIDENCSYTDEHSGPFSFKTRSQRNLSLFEKEKEPQPKQALKKKPKKTIQIFLDEDLPEFTQENETSGNTLPKTGLDFLDNW</sequence>
<evidence type="ECO:0000313" key="2">
    <source>
        <dbReference type="EMBL" id="KAJ3654025.1"/>
    </source>
</evidence>
<accession>A0AA38IDM8</accession>
<reference evidence="2" key="1">
    <citation type="journal article" date="2023" name="G3 (Bethesda)">
        <title>Whole genome assemblies of Zophobas morio and Tenebrio molitor.</title>
        <authorList>
            <person name="Kaur S."/>
            <person name="Stinson S.A."/>
            <person name="diCenzo G.C."/>
        </authorList>
    </citation>
    <scope>NUCLEOTIDE SEQUENCE</scope>
    <source>
        <strain evidence="2">QUZm001</strain>
    </source>
</reference>
<dbReference type="Proteomes" id="UP001168821">
    <property type="component" value="Unassembled WGS sequence"/>
</dbReference>
<dbReference type="PANTHER" id="PTHR34394:SF1">
    <property type="entry name" value="SIMILAR TO RIKEN CDNA 2310022B05"/>
    <property type="match status" value="1"/>
</dbReference>
<feature type="domain" description="DUF4706" evidence="1">
    <location>
        <begin position="9"/>
        <end position="104"/>
    </location>
</feature>
<dbReference type="AlphaFoldDB" id="A0AA38IDM8"/>
<dbReference type="InterPro" id="IPR031600">
    <property type="entry name" value="DUF4706"/>
</dbReference>
<dbReference type="EMBL" id="JALNTZ010000004">
    <property type="protein sequence ID" value="KAJ3654025.1"/>
    <property type="molecule type" value="Genomic_DNA"/>
</dbReference>
<keyword evidence="3" id="KW-1185">Reference proteome</keyword>
<name>A0AA38IDM8_9CUCU</name>
<dbReference type="PANTHER" id="PTHR34394">
    <property type="entry name" value="SIMILAR TO RIKEN CDNA 2310022B05"/>
    <property type="match status" value="1"/>
</dbReference>
<evidence type="ECO:0000313" key="3">
    <source>
        <dbReference type="Proteomes" id="UP001168821"/>
    </source>
</evidence>
<organism evidence="2 3">
    <name type="scientific">Zophobas morio</name>
    <dbReference type="NCBI Taxonomy" id="2755281"/>
    <lineage>
        <taxon>Eukaryota</taxon>
        <taxon>Metazoa</taxon>
        <taxon>Ecdysozoa</taxon>
        <taxon>Arthropoda</taxon>
        <taxon>Hexapoda</taxon>
        <taxon>Insecta</taxon>
        <taxon>Pterygota</taxon>
        <taxon>Neoptera</taxon>
        <taxon>Endopterygota</taxon>
        <taxon>Coleoptera</taxon>
        <taxon>Polyphaga</taxon>
        <taxon>Cucujiformia</taxon>
        <taxon>Tenebrionidae</taxon>
        <taxon>Zophobas</taxon>
    </lineage>
</organism>
<comment type="caution">
    <text evidence="2">The sequence shown here is derived from an EMBL/GenBank/DDBJ whole genome shotgun (WGS) entry which is preliminary data.</text>
</comment>
<proteinExistence type="predicted"/>
<protein>
    <recommendedName>
        <fullName evidence="1">DUF4706 domain-containing protein</fullName>
    </recommendedName>
</protein>